<keyword evidence="2" id="KW-1185">Reference proteome</keyword>
<proteinExistence type="predicted"/>
<dbReference type="EMBL" id="VUNS01000004">
    <property type="protein sequence ID" value="MST96447.1"/>
    <property type="molecule type" value="Genomic_DNA"/>
</dbReference>
<dbReference type="RefSeq" id="WP_154417200.1">
    <property type="nucleotide sequence ID" value="NZ_VUNS01000004.1"/>
</dbReference>
<protein>
    <submittedName>
        <fullName evidence="1">Uncharacterized protein</fullName>
    </submittedName>
</protein>
<evidence type="ECO:0000313" key="1">
    <source>
        <dbReference type="EMBL" id="MST96447.1"/>
    </source>
</evidence>
<dbReference type="AlphaFoldDB" id="A0A844FYU5"/>
<comment type="caution">
    <text evidence="1">The sequence shown here is derived from an EMBL/GenBank/DDBJ whole genome shotgun (WGS) entry which is preliminary data.</text>
</comment>
<dbReference type="Proteomes" id="UP000435649">
    <property type="component" value="Unassembled WGS sequence"/>
</dbReference>
<reference evidence="1 2" key="1">
    <citation type="submission" date="2019-08" db="EMBL/GenBank/DDBJ databases">
        <title>In-depth cultivation of the pig gut microbiome towards novel bacterial diversity and tailored functional studies.</title>
        <authorList>
            <person name="Wylensek D."/>
            <person name="Hitch T.C.A."/>
            <person name="Clavel T."/>
        </authorList>
    </citation>
    <scope>NUCLEOTIDE SEQUENCE [LARGE SCALE GENOMIC DNA]</scope>
    <source>
        <strain evidence="1 2">BBE-744-WT-12</strain>
    </source>
</reference>
<evidence type="ECO:0000313" key="2">
    <source>
        <dbReference type="Proteomes" id="UP000435649"/>
    </source>
</evidence>
<accession>A0A844FYU5</accession>
<gene>
    <name evidence="1" type="ORF">FYJ85_05235</name>
</gene>
<sequence length="974" mass="100682">MSQLIWKRRKWGEITAGNAGEDESGDDSRRIAAGNGRAEAAGGWLERAERTAVAAVEPVSAEPVSAEPAGIQAAWSWIGYEVADTGRNAAEPVPAPELTVQAGIDAGFSRLLPVAGRTDAEISSAETLHMAANVETPEDMAETAAFNPAFGKKAVLSEGAEETPEGEAAEVMVPDAAPEPAVPPAGSAGAASLEPQDHYVIGRNTSTAESIDISIPGGVQYRDFYGGGYNGDVHGGISLTFSSVTMSNLYAAGYNCTVDDGLTVNIEKDGHAVIAERLIGRSDSSFQNVTVNGATVLNVGGTLSVGGVLSGFDSIQVQGNLSVGGELKGFDEIRVSGAVMEVGSLIFDGSGDSLNLAVSDPVAPGMELPADSEARRDAIQNIADNYAVLKLDRLDNSAGGTIIVTFDGSLADVEWVRIRVIDYTGSPDAAVDYGDFRFAGSHGVLAVSDNDLYLVVEGVREHVVVASNYATISDAMIAIKDMSYEAGIVEQPALISVETGRHVLEADDVIKNCRISGEGEEGAVLTAAGSLYLGSHWVTLDHLAVEFSGESNLYGGSLWENAAYSAAGHDIASDVVLDSVVFTNLQQIFGGGAVTGKSMADFTGDLALTVSGATSAGQVYAGFEIDTSRMVYHTGETVLTLNTTGSVTSVRGGVVRNGTLEVEGSSRIAILGAGSGKVSVIGDYVAYSSATGAATVKRTGDTSVTIDAPGSAFGTVSGAGASFGGYYQLVGNSAVEIRGGSFTGDIYGGAMATSFGYAAQTHILGNTSVSIDCGGSLVNIGDLNIYACSYGKGSVSGDATVTFSGDGNNLDFSGYVVGDSSAATTMISFVEGSSSLVFDRFTGNFNAVSIAGFDRIVISGSSVRWTAMERNLSDVTDWEFELGDPSRASLTADLFAGNDFSGDTIRLTFEEEAISGSGWTVIDAGDAGWFTNLADASVWFNGVEAEWKEGAWCAGGFRLSAGDDNDLRLTRQLA</sequence>
<name>A0A844FYU5_9BACT</name>
<organism evidence="1 2">
    <name type="scientific">Victivallis lenta</name>
    <dbReference type="NCBI Taxonomy" id="2606640"/>
    <lineage>
        <taxon>Bacteria</taxon>
        <taxon>Pseudomonadati</taxon>
        <taxon>Lentisphaerota</taxon>
        <taxon>Lentisphaeria</taxon>
        <taxon>Victivallales</taxon>
        <taxon>Victivallaceae</taxon>
        <taxon>Victivallis</taxon>
    </lineage>
</organism>